<sequence>MATQGVDMLQTYAWGVLVTGWPPEFLAEVTEEMFNALYGIGCAGAVAAMVAYDPLDPAPWQFGNLCEETNSYGFRPITAICPVACGCRETHALLCPATC</sequence>
<evidence type="ECO:0000313" key="1">
    <source>
        <dbReference type="EMBL" id="CAK0861783.1"/>
    </source>
</evidence>
<evidence type="ECO:0000313" key="2">
    <source>
        <dbReference type="Proteomes" id="UP001189429"/>
    </source>
</evidence>
<organism evidence="1 2">
    <name type="scientific">Prorocentrum cordatum</name>
    <dbReference type="NCBI Taxonomy" id="2364126"/>
    <lineage>
        <taxon>Eukaryota</taxon>
        <taxon>Sar</taxon>
        <taxon>Alveolata</taxon>
        <taxon>Dinophyceae</taxon>
        <taxon>Prorocentrales</taxon>
        <taxon>Prorocentraceae</taxon>
        <taxon>Prorocentrum</taxon>
    </lineage>
</organism>
<dbReference type="Proteomes" id="UP001189429">
    <property type="component" value="Unassembled WGS sequence"/>
</dbReference>
<gene>
    <name evidence="1" type="ORF">PCOR1329_LOCUS50357</name>
</gene>
<keyword evidence="2" id="KW-1185">Reference proteome</keyword>
<accession>A0ABN9UPA5</accession>
<proteinExistence type="predicted"/>
<reference evidence="1" key="1">
    <citation type="submission" date="2023-10" db="EMBL/GenBank/DDBJ databases">
        <authorList>
            <person name="Chen Y."/>
            <person name="Shah S."/>
            <person name="Dougan E. K."/>
            <person name="Thang M."/>
            <person name="Chan C."/>
        </authorList>
    </citation>
    <scope>NUCLEOTIDE SEQUENCE [LARGE SCALE GENOMIC DNA]</scope>
</reference>
<name>A0ABN9UPA5_9DINO</name>
<comment type="caution">
    <text evidence="1">The sequence shown here is derived from an EMBL/GenBank/DDBJ whole genome shotgun (WGS) entry which is preliminary data.</text>
</comment>
<protein>
    <submittedName>
        <fullName evidence="1">Uncharacterized protein</fullName>
    </submittedName>
</protein>
<dbReference type="EMBL" id="CAUYUJ010016094">
    <property type="protein sequence ID" value="CAK0861783.1"/>
    <property type="molecule type" value="Genomic_DNA"/>
</dbReference>